<proteinExistence type="predicted"/>
<accession>A0ABS5VZU7</accession>
<protein>
    <recommendedName>
        <fullName evidence="3">Lipoprotein</fullName>
    </recommendedName>
</protein>
<dbReference type="EMBL" id="JAHESD010000093">
    <property type="protein sequence ID" value="MBT1706249.1"/>
    <property type="molecule type" value="Genomic_DNA"/>
</dbReference>
<name>A0ABS5VZU7_9BACT</name>
<dbReference type="RefSeq" id="WP_254157398.1">
    <property type="nucleotide sequence ID" value="NZ_JAHESD010000093.1"/>
</dbReference>
<dbReference type="Proteomes" id="UP000772618">
    <property type="component" value="Unassembled WGS sequence"/>
</dbReference>
<keyword evidence="2" id="KW-1185">Reference proteome</keyword>
<sequence length="200" mass="23044">MKHLLIFVLVLLTACSTKTKNETVDGKTIAPTRFGQELVDVGFLKFADSTKLDSLRTEVINSFYIYDDANYKITHVDAEELAEFSFDFFVPSLNKMLERRGFRLDVATAGDYEDTHDIVINGKRIRLYSKDELDNGKSWESAPSNFFREVNKQLDENGIDESFYLLYTGNDLHVLLITEDEREIIANNYKHVPKEIPYVP</sequence>
<evidence type="ECO:0008006" key="3">
    <source>
        <dbReference type="Google" id="ProtNLM"/>
    </source>
</evidence>
<organism evidence="1 2">
    <name type="scientific">Chryseosolibacter indicus</name>
    <dbReference type="NCBI Taxonomy" id="2782351"/>
    <lineage>
        <taxon>Bacteria</taxon>
        <taxon>Pseudomonadati</taxon>
        <taxon>Bacteroidota</taxon>
        <taxon>Cytophagia</taxon>
        <taxon>Cytophagales</taxon>
        <taxon>Chryseotaleaceae</taxon>
        <taxon>Chryseosolibacter</taxon>
    </lineage>
</organism>
<gene>
    <name evidence="1" type="ORF">KK060_23375</name>
</gene>
<evidence type="ECO:0000313" key="1">
    <source>
        <dbReference type="EMBL" id="MBT1706249.1"/>
    </source>
</evidence>
<comment type="caution">
    <text evidence="1">The sequence shown here is derived from an EMBL/GenBank/DDBJ whole genome shotgun (WGS) entry which is preliminary data.</text>
</comment>
<evidence type="ECO:0000313" key="2">
    <source>
        <dbReference type="Proteomes" id="UP000772618"/>
    </source>
</evidence>
<dbReference type="PROSITE" id="PS51257">
    <property type="entry name" value="PROKAR_LIPOPROTEIN"/>
    <property type="match status" value="1"/>
</dbReference>
<reference evidence="1 2" key="1">
    <citation type="submission" date="2021-05" db="EMBL/GenBank/DDBJ databases">
        <title>A Polyphasic approach of four new species of the genus Ohtaekwangia: Ohtaekwangia histidinii sp. nov., Ohtaekwangia cretensis sp. nov., Ohtaekwangia indiensis sp. nov., Ohtaekwangia reichenbachii sp. nov. from diverse environment.</title>
        <authorList>
            <person name="Octaviana S."/>
        </authorList>
    </citation>
    <scope>NUCLEOTIDE SEQUENCE [LARGE SCALE GENOMIC DNA]</scope>
    <source>
        <strain evidence="1 2">PWU20</strain>
    </source>
</reference>